<evidence type="ECO:0000256" key="7">
    <source>
        <dbReference type="ARBA" id="ARBA00022840"/>
    </source>
</evidence>
<comment type="caution">
    <text evidence="12">The sequence shown here is derived from an EMBL/GenBank/DDBJ whole genome shotgun (WGS) entry which is preliminary data.</text>
</comment>
<evidence type="ECO:0000256" key="2">
    <source>
        <dbReference type="ARBA" id="ARBA00012052"/>
    </source>
</evidence>
<keyword evidence="9" id="KW-0414">Isoprene biosynthesis</keyword>
<dbReference type="InterPro" id="IPR004424">
    <property type="entry name" value="IspE"/>
</dbReference>
<dbReference type="Gene3D" id="3.30.230.10">
    <property type="match status" value="1"/>
</dbReference>
<dbReference type="PATRIC" id="fig|1393034.3.peg.232"/>
<sequence length="316" mass="33801">MANPSYSTAIHYKAPAKVNLYLGVHRGRDERGYHPVDSIMAAIDYCDIVSVAPAPKLTLACEPSVGCIDVSNTCWRAAIALAKLFDFAPNYAITVQKHIPFQAGLGGSSSDAAATILALCDFEHIDKTDPRVMQAARSVGADVPFFLHGEPSYWDGAGNRFSESFAQTLASLEHAPIVLIKPACVGVSTPAAYAAFDEKPTAAAAFAEALEAFRSGDLRRAVKQFSNNLGEVACRLSPEIQQSLSWLRGQQGVLASLVTGSGSSSFALCDSHEAARDIALRAHECSLHSRATKFIMHGPQRISQTKAHTKGHYLVG</sequence>
<evidence type="ECO:0000256" key="6">
    <source>
        <dbReference type="ARBA" id="ARBA00022777"/>
    </source>
</evidence>
<dbReference type="HAMAP" id="MF_00061">
    <property type="entry name" value="IspE"/>
    <property type="match status" value="1"/>
</dbReference>
<dbReference type="Pfam" id="PF00288">
    <property type="entry name" value="GHMP_kinases_N"/>
    <property type="match status" value="1"/>
</dbReference>
<dbReference type="InterPro" id="IPR014721">
    <property type="entry name" value="Ribsml_uS5_D2-typ_fold_subgr"/>
</dbReference>
<name>A0A133XWP7_9ACTN</name>
<dbReference type="SUPFAM" id="SSF54211">
    <property type="entry name" value="Ribosomal protein S5 domain 2-like"/>
    <property type="match status" value="1"/>
</dbReference>
<evidence type="ECO:0000256" key="3">
    <source>
        <dbReference type="ARBA" id="ARBA00017473"/>
    </source>
</evidence>
<dbReference type="GO" id="GO:0016114">
    <property type="term" value="P:terpenoid biosynthetic process"/>
    <property type="evidence" value="ECO:0007669"/>
    <property type="project" value="InterPro"/>
</dbReference>
<dbReference type="RefSeq" id="WP_082715524.1">
    <property type="nucleotide sequence ID" value="NZ_KQ959485.1"/>
</dbReference>
<comment type="function">
    <text evidence="9">Catalyzes the phosphorylation of the position 2 hydroxy group of 4-diphosphocytidyl-2C-methyl-D-erythritol.</text>
</comment>
<dbReference type="Pfam" id="PF08544">
    <property type="entry name" value="GHMP_kinases_C"/>
    <property type="match status" value="1"/>
</dbReference>
<dbReference type="InterPro" id="IPR020568">
    <property type="entry name" value="Ribosomal_Su5_D2-typ_SF"/>
</dbReference>
<dbReference type="EC" id="2.7.1.148" evidence="2 9"/>
<comment type="pathway">
    <text evidence="9">Isoprenoid biosynthesis; isopentenyl diphosphate biosynthesis via DXP pathway; isopentenyl diphosphate from 1-deoxy-D-xylulose 5-phosphate: step 3/6.</text>
</comment>
<keyword evidence="7 9" id="KW-0067">ATP-binding</keyword>
<evidence type="ECO:0000259" key="11">
    <source>
        <dbReference type="Pfam" id="PF08544"/>
    </source>
</evidence>
<evidence type="ECO:0000313" key="13">
    <source>
        <dbReference type="Proteomes" id="UP000070675"/>
    </source>
</evidence>
<evidence type="ECO:0000256" key="8">
    <source>
        <dbReference type="ARBA" id="ARBA00032554"/>
    </source>
</evidence>
<dbReference type="PIRSF" id="PIRSF010376">
    <property type="entry name" value="IspE"/>
    <property type="match status" value="1"/>
</dbReference>
<evidence type="ECO:0000256" key="9">
    <source>
        <dbReference type="HAMAP-Rule" id="MF_00061"/>
    </source>
</evidence>
<dbReference type="PANTHER" id="PTHR43527:SF2">
    <property type="entry name" value="4-DIPHOSPHOCYTIDYL-2-C-METHYL-D-ERYTHRITOL KINASE, CHLOROPLASTIC"/>
    <property type="match status" value="1"/>
</dbReference>
<dbReference type="InterPro" id="IPR013750">
    <property type="entry name" value="GHMP_kinase_C_dom"/>
</dbReference>
<accession>A0A133XWP7</accession>
<keyword evidence="5 9" id="KW-0547">Nucleotide-binding</keyword>
<protein>
    <recommendedName>
        <fullName evidence="3 9">4-diphosphocytidyl-2-C-methyl-D-erythritol kinase</fullName>
        <shortName evidence="9">CMK</shortName>
        <ecNumber evidence="2 9">2.7.1.148</ecNumber>
    </recommendedName>
    <alternativeName>
        <fullName evidence="8 9">4-(cytidine-5'-diphospho)-2-C-methyl-D-erythritol kinase</fullName>
    </alternativeName>
</protein>
<evidence type="ECO:0000256" key="4">
    <source>
        <dbReference type="ARBA" id="ARBA00022679"/>
    </source>
</evidence>
<dbReference type="GO" id="GO:0019288">
    <property type="term" value="P:isopentenyl diphosphate biosynthetic process, methylerythritol 4-phosphate pathway"/>
    <property type="evidence" value="ECO:0007669"/>
    <property type="project" value="UniProtKB-UniRule"/>
</dbReference>
<dbReference type="PANTHER" id="PTHR43527">
    <property type="entry name" value="4-DIPHOSPHOCYTIDYL-2-C-METHYL-D-ERYTHRITOL KINASE, CHLOROPLASTIC"/>
    <property type="match status" value="1"/>
</dbReference>
<comment type="similarity">
    <text evidence="1 9">Belongs to the GHMP kinase family. IspE subfamily.</text>
</comment>
<evidence type="ECO:0000259" key="10">
    <source>
        <dbReference type="Pfam" id="PF00288"/>
    </source>
</evidence>
<dbReference type="OrthoDB" id="3173073at2"/>
<feature type="active site" evidence="9">
    <location>
        <position position="142"/>
    </location>
</feature>
<proteinExistence type="inferred from homology"/>
<organism evidence="12 13">
    <name type="scientific">Atopobium deltae</name>
    <dbReference type="NCBI Taxonomy" id="1393034"/>
    <lineage>
        <taxon>Bacteria</taxon>
        <taxon>Bacillati</taxon>
        <taxon>Actinomycetota</taxon>
        <taxon>Coriobacteriia</taxon>
        <taxon>Coriobacteriales</taxon>
        <taxon>Atopobiaceae</taxon>
        <taxon>Atopobium</taxon>
    </lineage>
</organism>
<dbReference type="UniPathway" id="UPA00056">
    <property type="reaction ID" value="UER00094"/>
</dbReference>
<dbReference type="GO" id="GO:0005524">
    <property type="term" value="F:ATP binding"/>
    <property type="evidence" value="ECO:0007669"/>
    <property type="project" value="UniProtKB-UniRule"/>
</dbReference>
<keyword evidence="4 9" id="KW-0808">Transferase</keyword>
<feature type="active site" evidence="9">
    <location>
        <position position="17"/>
    </location>
</feature>
<dbReference type="InterPro" id="IPR036554">
    <property type="entry name" value="GHMP_kinase_C_sf"/>
</dbReference>
<comment type="caution">
    <text evidence="9">Lacks conserved residue(s) required for the propagation of feature annotation.</text>
</comment>
<evidence type="ECO:0000313" key="12">
    <source>
        <dbReference type="EMBL" id="KXB35366.1"/>
    </source>
</evidence>
<dbReference type="AlphaFoldDB" id="A0A133XWP7"/>
<dbReference type="GO" id="GO:0050515">
    <property type="term" value="F:4-(cytidine 5'-diphospho)-2-C-methyl-D-erythritol kinase activity"/>
    <property type="evidence" value="ECO:0007669"/>
    <property type="project" value="UniProtKB-UniRule"/>
</dbReference>
<dbReference type="Gene3D" id="3.30.70.890">
    <property type="entry name" value="GHMP kinase, C-terminal domain"/>
    <property type="match status" value="1"/>
</dbReference>
<gene>
    <name evidence="9" type="primary">ispE</name>
    <name evidence="12" type="ORF">HMPREF3192_00236</name>
</gene>
<dbReference type="Proteomes" id="UP000070675">
    <property type="component" value="Unassembled WGS sequence"/>
</dbReference>
<dbReference type="EMBL" id="LSCR01000003">
    <property type="protein sequence ID" value="KXB35366.1"/>
    <property type="molecule type" value="Genomic_DNA"/>
</dbReference>
<keyword evidence="6 9" id="KW-0418">Kinase</keyword>
<feature type="domain" description="GHMP kinase C-terminal" evidence="11">
    <location>
        <begin position="209"/>
        <end position="281"/>
    </location>
</feature>
<evidence type="ECO:0000256" key="5">
    <source>
        <dbReference type="ARBA" id="ARBA00022741"/>
    </source>
</evidence>
<dbReference type="InterPro" id="IPR006204">
    <property type="entry name" value="GHMP_kinase_N_dom"/>
</dbReference>
<evidence type="ECO:0000256" key="1">
    <source>
        <dbReference type="ARBA" id="ARBA00009684"/>
    </source>
</evidence>
<dbReference type="STRING" id="1393034.HMPREF3192_00236"/>
<dbReference type="SUPFAM" id="SSF55060">
    <property type="entry name" value="GHMP Kinase, C-terminal domain"/>
    <property type="match status" value="1"/>
</dbReference>
<comment type="catalytic activity">
    <reaction evidence="9">
        <text>4-CDP-2-C-methyl-D-erythritol + ATP = 4-CDP-2-C-methyl-D-erythritol 2-phosphate + ADP + H(+)</text>
        <dbReference type="Rhea" id="RHEA:18437"/>
        <dbReference type="ChEBI" id="CHEBI:15378"/>
        <dbReference type="ChEBI" id="CHEBI:30616"/>
        <dbReference type="ChEBI" id="CHEBI:57823"/>
        <dbReference type="ChEBI" id="CHEBI:57919"/>
        <dbReference type="ChEBI" id="CHEBI:456216"/>
        <dbReference type="EC" id="2.7.1.148"/>
    </reaction>
</comment>
<feature type="domain" description="GHMP kinase N-terminal" evidence="10">
    <location>
        <begin position="72"/>
        <end position="149"/>
    </location>
</feature>
<keyword evidence="13" id="KW-1185">Reference proteome</keyword>
<reference evidence="13" key="1">
    <citation type="submission" date="2016-01" db="EMBL/GenBank/DDBJ databases">
        <authorList>
            <person name="Mitreva M."/>
            <person name="Pepin K.H."/>
            <person name="Mihindukulasuriya K.A."/>
            <person name="Fulton R."/>
            <person name="Fronick C."/>
            <person name="O'Laughlin M."/>
            <person name="Miner T."/>
            <person name="Herter B."/>
            <person name="Rosa B.A."/>
            <person name="Cordes M."/>
            <person name="Tomlinson C."/>
            <person name="Wollam A."/>
            <person name="Palsikar V.B."/>
            <person name="Mardis E.R."/>
            <person name="Wilson R.K."/>
        </authorList>
    </citation>
    <scope>NUCLEOTIDE SEQUENCE [LARGE SCALE GENOMIC DNA]</scope>
    <source>
        <strain evidence="13">DNF00019</strain>
    </source>
</reference>